<feature type="compositionally biased region" description="Polar residues" evidence="1">
    <location>
        <begin position="37"/>
        <end position="47"/>
    </location>
</feature>
<dbReference type="InterPro" id="IPR008906">
    <property type="entry name" value="HATC_C_dom"/>
</dbReference>
<dbReference type="SUPFAM" id="SSF53098">
    <property type="entry name" value="Ribonuclease H-like"/>
    <property type="match status" value="1"/>
</dbReference>
<dbReference type="GO" id="GO:0046983">
    <property type="term" value="F:protein dimerization activity"/>
    <property type="evidence" value="ECO:0007669"/>
    <property type="project" value="InterPro"/>
</dbReference>
<dbReference type="RefSeq" id="XP_002902945.1">
    <property type="nucleotide sequence ID" value="XM_002902899.1"/>
</dbReference>
<feature type="region of interest" description="Disordered" evidence="1">
    <location>
        <begin position="529"/>
        <end position="569"/>
    </location>
</feature>
<gene>
    <name evidence="3" type="ORF">PITG_08893</name>
</gene>
<dbReference type="KEGG" id="pif:PITG_08893"/>
<dbReference type="STRING" id="403677.D0NDF8"/>
<evidence type="ECO:0000256" key="1">
    <source>
        <dbReference type="SAM" id="MobiDB-lite"/>
    </source>
</evidence>
<dbReference type="EMBL" id="DS028133">
    <property type="protein sequence ID" value="EEY56115.1"/>
    <property type="molecule type" value="Genomic_DNA"/>
</dbReference>
<dbReference type="HOGENOM" id="CLU_479400_0_0_1"/>
<evidence type="ECO:0000313" key="3">
    <source>
        <dbReference type="EMBL" id="EEY56115.1"/>
    </source>
</evidence>
<protein>
    <recommendedName>
        <fullName evidence="2">HAT C-terminal dimerisation domain-containing protein</fullName>
    </recommendedName>
</protein>
<proteinExistence type="predicted"/>
<dbReference type="Proteomes" id="UP000006643">
    <property type="component" value="Unassembled WGS sequence"/>
</dbReference>
<keyword evidence="4" id="KW-1185">Reference proteome</keyword>
<dbReference type="InParanoid" id="D0NDF8"/>
<dbReference type="AlphaFoldDB" id="D0NDF8"/>
<dbReference type="GeneID" id="9462160"/>
<feature type="compositionally biased region" description="Basic and acidic residues" evidence="1">
    <location>
        <begin position="529"/>
        <end position="547"/>
    </location>
</feature>
<organism evidence="3 4">
    <name type="scientific">Phytophthora infestans (strain T30-4)</name>
    <name type="common">Potato late blight agent</name>
    <dbReference type="NCBI Taxonomy" id="403677"/>
    <lineage>
        <taxon>Eukaryota</taxon>
        <taxon>Sar</taxon>
        <taxon>Stramenopiles</taxon>
        <taxon>Oomycota</taxon>
        <taxon>Peronosporomycetes</taxon>
        <taxon>Peronosporales</taxon>
        <taxon>Peronosporaceae</taxon>
        <taxon>Phytophthora</taxon>
    </lineage>
</organism>
<dbReference type="OrthoDB" id="124635at2759"/>
<name>D0NDF8_PHYIT</name>
<dbReference type="VEuPathDB" id="FungiDB:PITG_08893"/>
<evidence type="ECO:0000313" key="4">
    <source>
        <dbReference type="Proteomes" id="UP000006643"/>
    </source>
</evidence>
<dbReference type="InterPro" id="IPR012337">
    <property type="entry name" value="RNaseH-like_sf"/>
</dbReference>
<accession>D0NDF8</accession>
<feature type="region of interest" description="Disordered" evidence="1">
    <location>
        <begin position="1"/>
        <end position="54"/>
    </location>
</feature>
<reference evidence="4" key="1">
    <citation type="journal article" date="2009" name="Nature">
        <title>Genome sequence and analysis of the Irish potato famine pathogen Phytophthora infestans.</title>
        <authorList>
            <consortium name="The Broad Institute Genome Sequencing Platform"/>
            <person name="Haas B.J."/>
            <person name="Kamoun S."/>
            <person name="Zody M.C."/>
            <person name="Jiang R.H."/>
            <person name="Handsaker R.E."/>
            <person name="Cano L.M."/>
            <person name="Grabherr M."/>
            <person name="Kodira C.D."/>
            <person name="Raffaele S."/>
            <person name="Torto-Alalibo T."/>
            <person name="Bozkurt T.O."/>
            <person name="Ah-Fong A.M."/>
            <person name="Alvarado L."/>
            <person name="Anderson V.L."/>
            <person name="Armstrong M.R."/>
            <person name="Avrova A."/>
            <person name="Baxter L."/>
            <person name="Beynon J."/>
            <person name="Boevink P.C."/>
            <person name="Bollmann S.R."/>
            <person name="Bos J.I."/>
            <person name="Bulone V."/>
            <person name="Cai G."/>
            <person name="Cakir C."/>
            <person name="Carrington J.C."/>
            <person name="Chawner M."/>
            <person name="Conti L."/>
            <person name="Costanzo S."/>
            <person name="Ewan R."/>
            <person name="Fahlgren N."/>
            <person name="Fischbach M.A."/>
            <person name="Fugelstad J."/>
            <person name="Gilroy E.M."/>
            <person name="Gnerre S."/>
            <person name="Green P.J."/>
            <person name="Grenville-Briggs L.J."/>
            <person name="Griffith J."/>
            <person name="Grunwald N.J."/>
            <person name="Horn K."/>
            <person name="Horner N.R."/>
            <person name="Hu C.H."/>
            <person name="Huitema E."/>
            <person name="Jeong D.H."/>
            <person name="Jones A.M."/>
            <person name="Jones J.D."/>
            <person name="Jones R.W."/>
            <person name="Karlsson E.K."/>
            <person name="Kunjeti S.G."/>
            <person name="Lamour K."/>
            <person name="Liu Z."/>
            <person name="Ma L."/>
            <person name="Maclean D."/>
            <person name="Chibucos M.C."/>
            <person name="McDonald H."/>
            <person name="McWalters J."/>
            <person name="Meijer H.J."/>
            <person name="Morgan W."/>
            <person name="Morris P.F."/>
            <person name="Munro C.A."/>
            <person name="O'Neill K."/>
            <person name="Ospina-Giraldo M."/>
            <person name="Pinzon A."/>
            <person name="Pritchard L."/>
            <person name="Ramsahoye B."/>
            <person name="Ren Q."/>
            <person name="Restrepo S."/>
            <person name="Roy S."/>
            <person name="Sadanandom A."/>
            <person name="Savidor A."/>
            <person name="Schornack S."/>
            <person name="Schwartz D.C."/>
            <person name="Schumann U.D."/>
            <person name="Schwessinger B."/>
            <person name="Seyer L."/>
            <person name="Sharpe T."/>
            <person name="Silvar C."/>
            <person name="Song J."/>
            <person name="Studholme D.J."/>
            <person name="Sykes S."/>
            <person name="Thines M."/>
            <person name="van de Vondervoort P.J."/>
            <person name="Phuntumart V."/>
            <person name="Wawra S."/>
            <person name="Weide R."/>
            <person name="Win J."/>
            <person name="Young C."/>
            <person name="Zhou S."/>
            <person name="Fry W."/>
            <person name="Meyers B.C."/>
            <person name="van West P."/>
            <person name="Ristaino J."/>
            <person name="Govers F."/>
            <person name="Birch P.R."/>
            <person name="Whisson S.C."/>
            <person name="Judelson H.S."/>
            <person name="Nusbaum C."/>
        </authorList>
    </citation>
    <scope>NUCLEOTIDE SEQUENCE [LARGE SCALE GENOMIC DNA]</scope>
    <source>
        <strain evidence="4">T30-4</strain>
    </source>
</reference>
<evidence type="ECO:0000259" key="2">
    <source>
        <dbReference type="Pfam" id="PF05699"/>
    </source>
</evidence>
<feature type="domain" description="HAT C-terminal dimerisation" evidence="2">
    <location>
        <begin position="422"/>
        <end position="489"/>
    </location>
</feature>
<sequence>MVQEEGPARASSATDKSRKDVESAEVDSASVLDLTRDPNQNQASMTSPDEARVASEGSASKPFFRVSEKTFNALVSKLLISQGLPYTLCESAAFKDLIRAATGNPAFQGLGCDRHDRLLNSRFQLFCELVGELLSTEFRFIAALACVKNDGRNTPAVAKVIEGSWDKIVTTVTPGGALYEGGDVIHKLRSLNNHFRSPKQRSALKKIPETLSYPELEDQDVHVAYTCKLIRRSVVNYAAFDAYLQSTKESTSSWSALTAKDWMLAVEMEAATNFIANLALVEVQSENLVSSYMVVFRWLAANKLKAFKFEAMTFEAPGAKDASEASRRRVTRTRDQFSDAGKTCLRRARMQLQARFPNVTTESMACVLLDPRTKSSAKKIAAVEWLEVTKRQSPKIKLKDLSKDMSIDAQSGMHYALLGLYKHIDVLKWVRDEGEAQFPSIALLARIHLGKISSSAFQERVFSTGGIVMGPLRTRTDSRRAERQLLLRHNRDEIMKMKLDARKSNESFRPIETTASDARSIRPIGKYERKIPHEGELRNHHVQEPQRLDAASSGSSKALKPLQLLPSKG</sequence>
<dbReference type="Pfam" id="PF05699">
    <property type="entry name" value="Dimer_Tnp_hAT"/>
    <property type="match status" value="1"/>
</dbReference>